<dbReference type="Proteomes" id="UP000823635">
    <property type="component" value="Unassembled WGS sequence"/>
</dbReference>
<feature type="active site" description="Proton acceptor" evidence="3">
    <location>
        <position position="66"/>
    </location>
</feature>
<dbReference type="InterPro" id="IPR004785">
    <property type="entry name" value="RpiB"/>
</dbReference>
<dbReference type="PANTHER" id="PTHR30345:SF0">
    <property type="entry name" value="DNA DAMAGE-REPAIR_TOLERATION PROTEIN DRT102"/>
    <property type="match status" value="1"/>
</dbReference>
<sequence>MKTVGMAADHAGYALKEELKSLLEEEGYKVRDFGTFSDESMDYPDVAHPLAKAVADGEVDFGVAMCGSGNGISMTLNKHKGVRAALCWEPELARLAREHNDANVLSLPARFISTAMAKEILKAYLSASFEGGRHKRRVEKIDCD</sequence>
<accession>A0A9D9DNS0</accession>
<gene>
    <name evidence="5" type="primary">rpiB</name>
    <name evidence="5" type="ORF">IAC68_05980</name>
</gene>
<dbReference type="InterPro" id="IPR036569">
    <property type="entry name" value="RpiB_LacA_LacB_sf"/>
</dbReference>
<evidence type="ECO:0000256" key="4">
    <source>
        <dbReference type="PIRSR" id="PIRSR005384-2"/>
    </source>
</evidence>
<feature type="binding site" evidence="4">
    <location>
        <position position="137"/>
    </location>
    <ligand>
        <name>D-ribulose 5-phosphate</name>
        <dbReference type="ChEBI" id="CHEBI:58121"/>
    </ligand>
</feature>
<dbReference type="GO" id="GO:0009052">
    <property type="term" value="P:pentose-phosphate shunt, non-oxidative branch"/>
    <property type="evidence" value="ECO:0007669"/>
    <property type="project" value="TreeGrafter"/>
</dbReference>
<feature type="binding site" evidence="4">
    <location>
        <begin position="67"/>
        <end position="71"/>
    </location>
    <ligand>
        <name>D-ribulose 5-phosphate</name>
        <dbReference type="ChEBI" id="CHEBI:58121"/>
    </ligand>
</feature>
<dbReference type="AlphaFoldDB" id="A0A9D9DNS0"/>
<dbReference type="NCBIfam" id="TIGR00689">
    <property type="entry name" value="rpiB_lacA_lacB"/>
    <property type="match status" value="1"/>
</dbReference>
<evidence type="ECO:0000256" key="1">
    <source>
        <dbReference type="ARBA" id="ARBA00008754"/>
    </source>
</evidence>
<name>A0A9D9DNS0_9BACT</name>
<dbReference type="InterPro" id="IPR003500">
    <property type="entry name" value="RpiB_LacA_LacB"/>
</dbReference>
<reference evidence="5" key="2">
    <citation type="journal article" date="2021" name="PeerJ">
        <title>Extensive microbial diversity within the chicken gut microbiome revealed by metagenomics and culture.</title>
        <authorList>
            <person name="Gilroy R."/>
            <person name="Ravi A."/>
            <person name="Getino M."/>
            <person name="Pursley I."/>
            <person name="Horton D.L."/>
            <person name="Alikhan N.F."/>
            <person name="Baker D."/>
            <person name="Gharbi K."/>
            <person name="Hall N."/>
            <person name="Watson M."/>
            <person name="Adriaenssens E.M."/>
            <person name="Foster-Nyarko E."/>
            <person name="Jarju S."/>
            <person name="Secka A."/>
            <person name="Antonio M."/>
            <person name="Oren A."/>
            <person name="Chaudhuri R.R."/>
            <person name="La Ragione R."/>
            <person name="Hildebrand F."/>
            <person name="Pallen M.J."/>
        </authorList>
    </citation>
    <scope>NUCLEOTIDE SEQUENCE</scope>
    <source>
        <strain evidence="5">15467</strain>
    </source>
</reference>
<evidence type="ECO:0000256" key="3">
    <source>
        <dbReference type="PIRSR" id="PIRSR005384-1"/>
    </source>
</evidence>
<dbReference type="PIRSF" id="PIRSF005384">
    <property type="entry name" value="RpiB_LacA_B"/>
    <property type="match status" value="1"/>
</dbReference>
<evidence type="ECO:0000313" key="5">
    <source>
        <dbReference type="EMBL" id="MBO8429460.1"/>
    </source>
</evidence>
<comment type="similarity">
    <text evidence="1">Belongs to the LacAB/RpiB family.</text>
</comment>
<feature type="binding site" evidence="4">
    <location>
        <position position="100"/>
    </location>
    <ligand>
        <name>D-ribulose 5-phosphate</name>
        <dbReference type="ChEBI" id="CHEBI:58121"/>
    </ligand>
</feature>
<dbReference type="NCBIfam" id="NF004051">
    <property type="entry name" value="PRK05571.1"/>
    <property type="match status" value="1"/>
</dbReference>
<dbReference type="EMBL" id="JADINB010000130">
    <property type="protein sequence ID" value="MBO8429460.1"/>
    <property type="molecule type" value="Genomic_DNA"/>
</dbReference>
<evidence type="ECO:0000313" key="6">
    <source>
        <dbReference type="Proteomes" id="UP000823635"/>
    </source>
</evidence>
<dbReference type="NCBIfam" id="TIGR01120">
    <property type="entry name" value="rpiB"/>
    <property type="match status" value="1"/>
</dbReference>
<dbReference type="GO" id="GO:0019316">
    <property type="term" value="P:D-allose catabolic process"/>
    <property type="evidence" value="ECO:0007669"/>
    <property type="project" value="TreeGrafter"/>
</dbReference>
<dbReference type="Pfam" id="PF02502">
    <property type="entry name" value="LacAB_rpiB"/>
    <property type="match status" value="1"/>
</dbReference>
<dbReference type="PANTHER" id="PTHR30345">
    <property type="entry name" value="RIBOSE-5-PHOSPHATE ISOMERASE B"/>
    <property type="match status" value="1"/>
</dbReference>
<protein>
    <submittedName>
        <fullName evidence="5">Ribose 5-phosphate isomerase B</fullName>
        <ecNumber evidence="5">5.3.1.6</ecNumber>
    </submittedName>
</protein>
<feature type="active site" description="Proton donor" evidence="3">
    <location>
        <position position="99"/>
    </location>
</feature>
<feature type="binding site" evidence="4">
    <location>
        <position position="110"/>
    </location>
    <ligand>
        <name>D-ribulose 5-phosphate</name>
        <dbReference type="ChEBI" id="CHEBI:58121"/>
    </ligand>
</feature>
<reference evidence="5" key="1">
    <citation type="submission" date="2020-10" db="EMBL/GenBank/DDBJ databases">
        <authorList>
            <person name="Gilroy R."/>
        </authorList>
    </citation>
    <scope>NUCLEOTIDE SEQUENCE</scope>
    <source>
        <strain evidence="5">15467</strain>
    </source>
</reference>
<comment type="caution">
    <text evidence="5">The sequence shown here is derived from an EMBL/GenBank/DDBJ whole genome shotgun (WGS) entry which is preliminary data.</text>
</comment>
<keyword evidence="2 5" id="KW-0413">Isomerase</keyword>
<dbReference type="EC" id="5.3.1.6" evidence="5"/>
<organism evidence="5 6">
    <name type="scientific">Candidatus Egerieousia excrementavium</name>
    <dbReference type="NCBI Taxonomy" id="2840778"/>
    <lineage>
        <taxon>Bacteria</taxon>
        <taxon>Pseudomonadati</taxon>
        <taxon>Bacteroidota</taxon>
        <taxon>Bacteroidia</taxon>
        <taxon>Bacteroidales</taxon>
        <taxon>Candidatus Egerieousia</taxon>
    </lineage>
</organism>
<dbReference type="Gene3D" id="3.40.1400.10">
    <property type="entry name" value="Sugar-phosphate isomerase, RpiB/LacA/LacB"/>
    <property type="match status" value="1"/>
</dbReference>
<evidence type="ECO:0000256" key="2">
    <source>
        <dbReference type="ARBA" id="ARBA00023235"/>
    </source>
</evidence>
<proteinExistence type="inferred from homology"/>
<feature type="binding site" evidence="4">
    <location>
        <begin position="9"/>
        <end position="10"/>
    </location>
    <ligand>
        <name>D-ribulose 5-phosphate</name>
        <dbReference type="ChEBI" id="CHEBI:58121"/>
    </ligand>
</feature>
<dbReference type="GO" id="GO:0004751">
    <property type="term" value="F:ribose-5-phosphate isomerase activity"/>
    <property type="evidence" value="ECO:0007669"/>
    <property type="project" value="UniProtKB-EC"/>
</dbReference>
<dbReference type="SUPFAM" id="SSF89623">
    <property type="entry name" value="Ribose/Galactose isomerase RpiB/AlsB"/>
    <property type="match status" value="1"/>
</dbReference>
<feature type="binding site" evidence="4">
    <location>
        <position position="133"/>
    </location>
    <ligand>
        <name>D-ribulose 5-phosphate</name>
        <dbReference type="ChEBI" id="CHEBI:58121"/>
    </ligand>
</feature>